<dbReference type="GO" id="GO:0010890">
    <property type="term" value="P:positive regulation of triglyceride storage"/>
    <property type="evidence" value="ECO:0007669"/>
    <property type="project" value="TreeGrafter"/>
</dbReference>
<dbReference type="AlphaFoldDB" id="A0A8C8RPH1"/>
<dbReference type="Gene3D" id="1.20.120.340">
    <property type="entry name" value="Flagellar protein FliS"/>
    <property type="match status" value="1"/>
</dbReference>
<dbReference type="InterPro" id="IPR004279">
    <property type="entry name" value="Perilipin"/>
</dbReference>
<dbReference type="PANTHER" id="PTHR14024:SF11">
    <property type="entry name" value="PERILIPIN-3"/>
    <property type="match status" value="1"/>
</dbReference>
<evidence type="ECO:0000313" key="6">
    <source>
        <dbReference type="Proteomes" id="UP000694393"/>
    </source>
</evidence>
<reference evidence="5" key="1">
    <citation type="submission" date="2025-08" db="UniProtKB">
        <authorList>
            <consortium name="Ensembl"/>
        </authorList>
    </citation>
    <scope>IDENTIFICATION</scope>
</reference>
<dbReference type="Pfam" id="PF03036">
    <property type="entry name" value="Perilipin"/>
    <property type="match status" value="2"/>
</dbReference>
<evidence type="ECO:0000256" key="4">
    <source>
        <dbReference type="PIRNR" id="PIRNR036881"/>
    </source>
</evidence>
<dbReference type="PIRSF" id="PIRSF036881">
    <property type="entry name" value="PAT"/>
    <property type="match status" value="1"/>
</dbReference>
<dbReference type="Proteomes" id="UP000694393">
    <property type="component" value="Unplaced"/>
</dbReference>
<keyword evidence="6" id="KW-1185">Reference proteome</keyword>
<sequence length="378" mass="42461">MTPEGNSQTISLIFRKETLAFFSTNKTSLINLLRRVAGLPLVSSAYAMAATAYTSTKDSHPYIKVWCDAAEKGVRTFSEVAISKTQPILTSFEPQNFFCCHPLFSSLVDVTREALQGSVESTKSVMTHSVTVLEKSEEMLDQYLPITAEELAELATSTKEVGVAPVQQQSYFVHLGSLSSKLRHRAYQHSLDKIKNTRQSIQESLSKLHQTIDLIEDVKQGVDQTLQDGREKLHQMWLDWHKRQAGETKDKDLVQSEHLESHALTMFQNIIQQLQATCLTLLSSIQGFPSNIQDKVQKVRHSTKELQASFSTIHSFQDLSSSILAQSHKKVTKAQEYMDELLEYIVHNTPLSWLVGPFMLSSTIPEDAMEPSNEGGED</sequence>
<dbReference type="Gene3D" id="3.30.720.170">
    <property type="entry name" value="Perilipin, alpha-beta domain"/>
    <property type="match status" value="1"/>
</dbReference>
<protein>
    <recommendedName>
        <fullName evidence="4">Perilipin</fullName>
    </recommendedName>
</protein>
<evidence type="ECO:0000256" key="1">
    <source>
        <dbReference type="ARBA" id="ARBA00004502"/>
    </source>
</evidence>
<dbReference type="PANTHER" id="PTHR14024">
    <property type="entry name" value="PERILIPIN"/>
    <property type="match status" value="1"/>
</dbReference>
<dbReference type="Ensembl" id="ENSPCET00000008224.1">
    <property type="protein sequence ID" value="ENSPCEP00000007945.1"/>
    <property type="gene ID" value="ENSPCEG00000006281.1"/>
</dbReference>
<evidence type="ECO:0000256" key="2">
    <source>
        <dbReference type="ARBA" id="ARBA00006311"/>
    </source>
</evidence>
<evidence type="ECO:0000256" key="3">
    <source>
        <dbReference type="ARBA" id="ARBA00022677"/>
    </source>
</evidence>
<organism evidence="5 6">
    <name type="scientific">Pelusios castaneus</name>
    <name type="common">West African mud turtle</name>
    <dbReference type="NCBI Taxonomy" id="367368"/>
    <lineage>
        <taxon>Eukaryota</taxon>
        <taxon>Metazoa</taxon>
        <taxon>Chordata</taxon>
        <taxon>Craniata</taxon>
        <taxon>Vertebrata</taxon>
        <taxon>Euteleostomi</taxon>
        <taxon>Archelosauria</taxon>
        <taxon>Testudinata</taxon>
        <taxon>Testudines</taxon>
        <taxon>Pleurodira</taxon>
        <taxon>Pelomedusidae</taxon>
        <taxon>Pelusios</taxon>
    </lineage>
</organism>
<comment type="subcellular location">
    <subcellularLocation>
        <location evidence="1">Lipid droplet</location>
    </subcellularLocation>
</comment>
<dbReference type="GO" id="GO:0005811">
    <property type="term" value="C:lipid droplet"/>
    <property type="evidence" value="ECO:0007669"/>
    <property type="project" value="UniProtKB-SubCell"/>
</dbReference>
<accession>A0A8C8RPH1</accession>
<reference evidence="5" key="2">
    <citation type="submission" date="2025-09" db="UniProtKB">
        <authorList>
            <consortium name="Ensembl"/>
        </authorList>
    </citation>
    <scope>IDENTIFICATION</scope>
</reference>
<evidence type="ECO:0000313" key="5">
    <source>
        <dbReference type="Ensembl" id="ENSPCEP00000007945.1"/>
    </source>
</evidence>
<dbReference type="GO" id="GO:0019915">
    <property type="term" value="P:lipid storage"/>
    <property type="evidence" value="ECO:0007669"/>
    <property type="project" value="TreeGrafter"/>
</dbReference>
<dbReference type="GO" id="GO:0005829">
    <property type="term" value="C:cytosol"/>
    <property type="evidence" value="ECO:0007669"/>
    <property type="project" value="TreeGrafter"/>
</dbReference>
<dbReference type="SUPFAM" id="SSF109775">
    <property type="entry name" value="Mannose-6-phosphate receptor binding protein 1 (Tip47), C-terminal domain"/>
    <property type="match status" value="1"/>
</dbReference>
<keyword evidence="3" id="KW-0551">Lipid droplet</keyword>
<proteinExistence type="inferred from homology"/>
<comment type="similarity">
    <text evidence="2 4">Belongs to the perilipin family.</text>
</comment>
<name>A0A8C8RPH1_9SAUR</name>